<dbReference type="OrthoDB" id="529273at2759"/>
<evidence type="ECO:0000313" key="5">
    <source>
        <dbReference type="Proteomes" id="UP001165080"/>
    </source>
</evidence>
<evidence type="ECO:0000256" key="1">
    <source>
        <dbReference type="SAM" id="MobiDB-lite"/>
    </source>
</evidence>
<feature type="transmembrane region" description="Helical" evidence="2">
    <location>
        <begin position="12"/>
        <end position="30"/>
    </location>
</feature>
<keyword evidence="5" id="KW-1185">Reference proteome</keyword>
<feature type="region of interest" description="Disordered" evidence="1">
    <location>
        <begin position="228"/>
        <end position="262"/>
    </location>
</feature>
<accession>A0A9W6BF89</accession>
<name>A0A9W6BF89_9CHLO</name>
<organism evidence="4 5">
    <name type="scientific">Pleodorina starrii</name>
    <dbReference type="NCBI Taxonomy" id="330485"/>
    <lineage>
        <taxon>Eukaryota</taxon>
        <taxon>Viridiplantae</taxon>
        <taxon>Chlorophyta</taxon>
        <taxon>core chlorophytes</taxon>
        <taxon>Chlorophyceae</taxon>
        <taxon>CS clade</taxon>
        <taxon>Chlamydomonadales</taxon>
        <taxon>Volvocaceae</taxon>
        <taxon>Pleodorina</taxon>
    </lineage>
</organism>
<comment type="caution">
    <text evidence="4">The sequence shown here is derived from an EMBL/GenBank/DDBJ whole genome shotgun (WGS) entry which is preliminary data.</text>
</comment>
<keyword evidence="2" id="KW-0812">Transmembrane</keyword>
<feature type="compositionally biased region" description="Low complexity" evidence="1">
    <location>
        <begin position="247"/>
        <end position="258"/>
    </location>
</feature>
<dbReference type="Pfam" id="PF04577">
    <property type="entry name" value="Glyco_transf_61"/>
    <property type="match status" value="1"/>
</dbReference>
<keyword evidence="2" id="KW-0472">Membrane</keyword>
<dbReference type="EMBL" id="BRXU01000003">
    <property type="protein sequence ID" value="GLC50436.1"/>
    <property type="molecule type" value="Genomic_DNA"/>
</dbReference>
<keyword evidence="2" id="KW-1133">Transmembrane helix</keyword>
<evidence type="ECO:0000259" key="3">
    <source>
        <dbReference type="Pfam" id="PF04577"/>
    </source>
</evidence>
<evidence type="ECO:0000256" key="2">
    <source>
        <dbReference type="SAM" id="Phobius"/>
    </source>
</evidence>
<protein>
    <recommendedName>
        <fullName evidence="3">Glycosyltransferase 61 catalytic domain-containing protein</fullName>
    </recommendedName>
</protein>
<evidence type="ECO:0000313" key="4">
    <source>
        <dbReference type="EMBL" id="GLC50436.1"/>
    </source>
</evidence>
<sequence length="582" mass="65594">MSYRPTRVRIQFVWIFLATVCAALLGFASVRRYRHAAVLILHLDQLEHRTSKLTENPQQPKTPSALQPGPPSTDAQEGDLAARSRMQFASLLGITNSSGPRLELESEKWKPLILRHCTEDMPPYYAPCLTKRFPNLEYGEEVVYPDFEAALPGFFDEASAELWVFTNYGPDAQGQTGANKRVVLDERQGRLAFLGLRGQNLVFKNVRYDDGVFPSTWLGDSSHCLGHMTSTEGLHEQGRQPPPPPQQQQQQEQGQGQDTEVEVEVEEAAAYVTPDSERYQHWLDHTTKPLMQNAHLITANTVLLPGLTLATKQPIVQTMWGWLPHFNKSKMAGASGALRVRRLLTSCRVPYVHPYLFFRLQEMVLGPETPRVPLSQRKVVVWYSRSSNDPSRQNRGREILNEDQVKAAIEKLLQERGLGERLEVHPPTQPPSDPLDYVRYLNANAAAMLGPHGGGLCNFKWLASNTLVLELMPRKWISTPLYEESIGHGLNYWVDLLDSVDSQHNMHANISNIIAMLRAELGKEPVRGPIIRYRYDWPAAVEDAVGQEPSHKPYFGSLKLKCCNSLQGMPGWEGLHVLPGPR</sequence>
<feature type="domain" description="Glycosyltransferase 61 catalytic" evidence="3">
    <location>
        <begin position="279"/>
        <end position="468"/>
    </location>
</feature>
<gene>
    <name evidence="4" type="primary">PLEST000092</name>
    <name evidence="4" type="ORF">PLESTB_000379200</name>
</gene>
<proteinExistence type="predicted"/>
<feature type="region of interest" description="Disordered" evidence="1">
    <location>
        <begin position="52"/>
        <end position="78"/>
    </location>
</feature>
<dbReference type="InterPro" id="IPR049625">
    <property type="entry name" value="Glyco_transf_61_cat"/>
</dbReference>
<dbReference type="Proteomes" id="UP001165080">
    <property type="component" value="Unassembled WGS sequence"/>
</dbReference>
<dbReference type="AlphaFoldDB" id="A0A9W6BF89"/>
<dbReference type="GO" id="GO:0016757">
    <property type="term" value="F:glycosyltransferase activity"/>
    <property type="evidence" value="ECO:0007669"/>
    <property type="project" value="InterPro"/>
</dbReference>
<reference evidence="4 5" key="1">
    <citation type="journal article" date="2023" name="Commun. Biol.">
        <title>Reorganization of the ancestral sex-determining regions during the evolution of trioecy in Pleodorina starrii.</title>
        <authorList>
            <person name="Takahashi K."/>
            <person name="Suzuki S."/>
            <person name="Kawai-Toyooka H."/>
            <person name="Yamamoto K."/>
            <person name="Hamaji T."/>
            <person name="Ootsuki R."/>
            <person name="Yamaguchi H."/>
            <person name="Kawachi M."/>
            <person name="Higashiyama T."/>
            <person name="Nozaki H."/>
        </authorList>
    </citation>
    <scope>NUCLEOTIDE SEQUENCE [LARGE SCALE GENOMIC DNA]</scope>
    <source>
        <strain evidence="4 5">NIES-4479</strain>
    </source>
</reference>
<feature type="compositionally biased region" description="Polar residues" evidence="1">
    <location>
        <begin position="53"/>
        <end position="65"/>
    </location>
</feature>